<reference evidence="2" key="2">
    <citation type="submission" date="2015-09" db="EMBL/GenBank/DDBJ databases">
        <title>Draft genome sequence of a multidrug-resistant Chryseobacterium indologenes isolate from Malaysia.</title>
        <authorList>
            <person name="Yu C.Y."/>
            <person name="Ang G.Y."/>
            <person name="Chan K.-G."/>
        </authorList>
    </citation>
    <scope>NUCLEOTIDE SEQUENCE [LARGE SCALE GENOMIC DNA]</scope>
    <source>
        <strain evidence="2">CI_885</strain>
    </source>
</reference>
<evidence type="ECO:0000313" key="1">
    <source>
        <dbReference type="EMBL" id="KPE50740.1"/>
    </source>
</evidence>
<dbReference type="PATRIC" id="fig|253.9.peg.4508"/>
<name>A0A0N0ZUU8_CHRID</name>
<protein>
    <submittedName>
        <fullName evidence="1">Uncharacterized protein</fullName>
    </submittedName>
</protein>
<accession>A0A0N0ZUU8</accession>
<reference evidence="1 2" key="1">
    <citation type="journal article" date="2015" name="Genom Data">
        <title>Draft genome sequence of a multidrug-resistant Chryseobacterium indologenes isolate from Malaysia.</title>
        <authorList>
            <person name="Yu C.Y."/>
            <person name="Ang G.Y."/>
            <person name="Cheng H.J."/>
            <person name="Cheong Y.M."/>
            <person name="Yin W.F."/>
            <person name="Chan K.G."/>
        </authorList>
    </citation>
    <scope>NUCLEOTIDE SEQUENCE [LARGE SCALE GENOMIC DNA]</scope>
    <source>
        <strain evidence="1 2">CI_885</strain>
    </source>
</reference>
<dbReference type="Proteomes" id="UP000037953">
    <property type="component" value="Unassembled WGS sequence"/>
</dbReference>
<proteinExistence type="predicted"/>
<comment type="caution">
    <text evidence="1">The sequence shown here is derived from an EMBL/GenBank/DDBJ whole genome shotgun (WGS) entry which is preliminary data.</text>
</comment>
<gene>
    <name evidence="1" type="ORF">AOB46_13190</name>
</gene>
<organism evidence="1 2">
    <name type="scientific">Chryseobacterium indologenes</name>
    <name type="common">Flavobacterium indologenes</name>
    <dbReference type="NCBI Taxonomy" id="253"/>
    <lineage>
        <taxon>Bacteria</taxon>
        <taxon>Pseudomonadati</taxon>
        <taxon>Bacteroidota</taxon>
        <taxon>Flavobacteriia</taxon>
        <taxon>Flavobacteriales</taxon>
        <taxon>Weeksellaceae</taxon>
        <taxon>Chryseobacterium group</taxon>
        <taxon>Chryseobacterium</taxon>
    </lineage>
</organism>
<evidence type="ECO:0000313" key="2">
    <source>
        <dbReference type="Proteomes" id="UP000037953"/>
    </source>
</evidence>
<sequence length="201" mass="23108">MKTEIYIFPLLLMSTVFYAQDKIFKKNGDHFEAKITEVGTVNIAYKELDNLTGPVRSLEKAEIYKIIYGNGKSEILGKYETAEEAKALIINKINEFGSDRDDENFTIHAEFEGDNIKINSINKKGKVLNEGEVWDLGRVVDFHHISKRKNNTFFLNIITYKTRNSKTELDKLVIKMTDYEAAEAVLEAMKDLKIMLKKNQS</sequence>
<dbReference type="AlphaFoldDB" id="A0A0N0ZUU8"/>
<dbReference type="EMBL" id="LJOD01000008">
    <property type="protein sequence ID" value="KPE50740.1"/>
    <property type="molecule type" value="Genomic_DNA"/>
</dbReference>